<dbReference type="RefSeq" id="WP_261973466.1">
    <property type="nucleotide sequence ID" value="NZ_CP103460.1"/>
</dbReference>
<dbReference type="EMBL" id="JAUFQH010000010">
    <property type="protein sequence ID" value="MDN3620430.1"/>
    <property type="molecule type" value="Genomic_DNA"/>
</dbReference>
<sequence length="128" mass="15342">MRTIKDVIFYTNSNELEIRHINGYLGIQNTKTSYYKAIKIGETKIELNNKKYKHYNSFSKNELIMIQNILLLAYVFLNDQIDEVIKNSESMELLEEIKCKIISLRKHLRFITNNIENYEELLKEYKDI</sequence>
<proteinExistence type="predicted"/>
<comment type="caution">
    <text evidence="2">The sequence shown here is derived from an EMBL/GenBank/DDBJ whole genome shotgun (WGS) entry which is preliminary data.</text>
</comment>
<dbReference type="AlphaFoldDB" id="A0AAJ1QYG1"/>
<feature type="coiled-coil region" evidence="1">
    <location>
        <begin position="101"/>
        <end position="128"/>
    </location>
</feature>
<gene>
    <name evidence="2" type="ORF">QWY81_13265</name>
</gene>
<evidence type="ECO:0000256" key="1">
    <source>
        <dbReference type="SAM" id="Coils"/>
    </source>
</evidence>
<evidence type="ECO:0000313" key="3">
    <source>
        <dbReference type="Proteomes" id="UP001228636"/>
    </source>
</evidence>
<name>A0AAJ1QYG1_9FLAO</name>
<evidence type="ECO:0000313" key="2">
    <source>
        <dbReference type="EMBL" id="MDN3620430.1"/>
    </source>
</evidence>
<protein>
    <submittedName>
        <fullName evidence="2">Uncharacterized protein</fullName>
    </submittedName>
</protein>
<reference evidence="2 3" key="1">
    <citation type="journal article" date="2014" name="Int. J. Syst. Evol. Microbiol.">
        <title>Complete genome sequence of Corynebacterium casei LMG S-19264T (=DSM 44701T), isolated from a smear-ripened cheese.</title>
        <authorList>
            <consortium name="US DOE Joint Genome Institute (JGI-PGF)"/>
            <person name="Walter F."/>
            <person name="Albersmeier A."/>
            <person name="Kalinowski J."/>
            <person name="Ruckert C."/>
        </authorList>
    </citation>
    <scope>NUCLEOTIDE SEQUENCE [LARGE SCALE GENOMIC DNA]</scope>
    <source>
        <strain evidence="2 3">CECT 8670</strain>
    </source>
</reference>
<accession>A0AAJ1QYG1</accession>
<dbReference type="Proteomes" id="UP001228636">
    <property type="component" value="Unassembled WGS sequence"/>
</dbReference>
<keyword evidence="1" id="KW-0175">Coiled coil</keyword>
<organism evidence="2 3">
    <name type="scientific">Polaribacter sejongensis</name>
    <dbReference type="NCBI Taxonomy" id="985043"/>
    <lineage>
        <taxon>Bacteria</taxon>
        <taxon>Pseudomonadati</taxon>
        <taxon>Bacteroidota</taxon>
        <taxon>Flavobacteriia</taxon>
        <taxon>Flavobacteriales</taxon>
        <taxon>Flavobacteriaceae</taxon>
    </lineage>
</organism>